<keyword evidence="2" id="KW-1185">Reference proteome</keyword>
<sequence>MSSTSTPGPAPQYGPRQTRLSHSSVSFLSFNVCSSAAFSSEASCISPAPFPNAFCFFFFPSSLSFDFEVSEVGDDRKFPEVNCLYLFVFRALMLDGLLAEHQ</sequence>
<name>A0ABR2TBR1_9ROSI</name>
<organism evidence="1 2">
    <name type="scientific">Hibiscus sabdariffa</name>
    <name type="common">roselle</name>
    <dbReference type="NCBI Taxonomy" id="183260"/>
    <lineage>
        <taxon>Eukaryota</taxon>
        <taxon>Viridiplantae</taxon>
        <taxon>Streptophyta</taxon>
        <taxon>Embryophyta</taxon>
        <taxon>Tracheophyta</taxon>
        <taxon>Spermatophyta</taxon>
        <taxon>Magnoliopsida</taxon>
        <taxon>eudicotyledons</taxon>
        <taxon>Gunneridae</taxon>
        <taxon>Pentapetalae</taxon>
        <taxon>rosids</taxon>
        <taxon>malvids</taxon>
        <taxon>Malvales</taxon>
        <taxon>Malvaceae</taxon>
        <taxon>Malvoideae</taxon>
        <taxon>Hibiscus</taxon>
    </lineage>
</organism>
<proteinExistence type="predicted"/>
<accession>A0ABR2TBR1</accession>
<evidence type="ECO:0000313" key="2">
    <source>
        <dbReference type="Proteomes" id="UP001396334"/>
    </source>
</evidence>
<protein>
    <submittedName>
        <fullName evidence="1">Uncharacterized protein</fullName>
    </submittedName>
</protein>
<comment type="caution">
    <text evidence="1">The sequence shown here is derived from an EMBL/GenBank/DDBJ whole genome shotgun (WGS) entry which is preliminary data.</text>
</comment>
<dbReference type="EMBL" id="JBBPBN010000007">
    <property type="protein sequence ID" value="KAK9034672.1"/>
    <property type="molecule type" value="Genomic_DNA"/>
</dbReference>
<reference evidence="1 2" key="1">
    <citation type="journal article" date="2024" name="G3 (Bethesda)">
        <title>Genome assembly of Hibiscus sabdariffa L. provides insights into metabolisms of medicinal natural products.</title>
        <authorList>
            <person name="Kim T."/>
        </authorList>
    </citation>
    <scope>NUCLEOTIDE SEQUENCE [LARGE SCALE GENOMIC DNA]</scope>
    <source>
        <strain evidence="1">TK-2024</strain>
        <tissue evidence="1">Old leaves</tissue>
    </source>
</reference>
<gene>
    <name evidence="1" type="ORF">V6N11_050829</name>
</gene>
<dbReference type="Proteomes" id="UP001396334">
    <property type="component" value="Unassembled WGS sequence"/>
</dbReference>
<evidence type="ECO:0000313" key="1">
    <source>
        <dbReference type="EMBL" id="KAK9034672.1"/>
    </source>
</evidence>